<evidence type="ECO:0000313" key="1">
    <source>
        <dbReference type="EMBL" id="KAK8502067.1"/>
    </source>
</evidence>
<proteinExistence type="predicted"/>
<keyword evidence="2" id="KW-1185">Reference proteome</keyword>
<organism evidence="1 2">
    <name type="scientific">Hibiscus sabdariffa</name>
    <name type="common">roselle</name>
    <dbReference type="NCBI Taxonomy" id="183260"/>
    <lineage>
        <taxon>Eukaryota</taxon>
        <taxon>Viridiplantae</taxon>
        <taxon>Streptophyta</taxon>
        <taxon>Embryophyta</taxon>
        <taxon>Tracheophyta</taxon>
        <taxon>Spermatophyta</taxon>
        <taxon>Magnoliopsida</taxon>
        <taxon>eudicotyledons</taxon>
        <taxon>Gunneridae</taxon>
        <taxon>Pentapetalae</taxon>
        <taxon>rosids</taxon>
        <taxon>malvids</taxon>
        <taxon>Malvales</taxon>
        <taxon>Malvaceae</taxon>
        <taxon>Malvoideae</taxon>
        <taxon>Hibiscus</taxon>
    </lineage>
</organism>
<accession>A0ABR2B5F4</accession>
<reference evidence="1 2" key="1">
    <citation type="journal article" date="2024" name="G3 (Bethesda)">
        <title>Genome assembly of Hibiscus sabdariffa L. provides insights into metabolisms of medicinal natural products.</title>
        <authorList>
            <person name="Kim T."/>
        </authorList>
    </citation>
    <scope>NUCLEOTIDE SEQUENCE [LARGE SCALE GENOMIC DNA]</scope>
    <source>
        <strain evidence="1">TK-2024</strain>
        <tissue evidence="1">Old leaves</tissue>
    </source>
</reference>
<dbReference type="Proteomes" id="UP001472677">
    <property type="component" value="Unassembled WGS sequence"/>
</dbReference>
<evidence type="ECO:0000313" key="2">
    <source>
        <dbReference type="Proteomes" id="UP001472677"/>
    </source>
</evidence>
<dbReference type="EMBL" id="JBBPBM010000176">
    <property type="protein sequence ID" value="KAK8502067.1"/>
    <property type="molecule type" value="Genomic_DNA"/>
</dbReference>
<name>A0ABR2B5F4_9ROSI</name>
<gene>
    <name evidence="1" type="ORF">V6N12_012521</name>
</gene>
<comment type="caution">
    <text evidence="1">The sequence shown here is derived from an EMBL/GenBank/DDBJ whole genome shotgun (WGS) entry which is preliminary data.</text>
</comment>
<sequence length="239" mass="26471">MRGRVRREALFDITTLEEIFPVRVREFRFSFWSNIDLAESNVAKSPKPPVGKAGDSSDSVSSVYSDFSSSLQPFREADKVDKCSVVARLADGVRAFQTMDEADDTANKECFNELIPEIGFINVGDSSNASLVADSHSRGGNVSVQTPMFASGGMDSFQCVTQNVLLDRARVDILSMGLLNEADDEVCEMVPCDNDGISWSENVDRAMNAKYGSLYDLQDKVLSVNEKKRRDRALKRNKS</sequence>
<protein>
    <submittedName>
        <fullName evidence="1">Uncharacterized protein</fullName>
    </submittedName>
</protein>